<name>A0A7J7NF19_9MAGN</name>
<accession>A0A7J7NF19</accession>
<feature type="region of interest" description="Disordered" evidence="1">
    <location>
        <begin position="48"/>
        <end position="74"/>
    </location>
</feature>
<proteinExistence type="predicted"/>
<keyword evidence="3" id="KW-1185">Reference proteome</keyword>
<dbReference type="AlphaFoldDB" id="A0A7J7NF19"/>
<gene>
    <name evidence="2" type="ORF">GIB67_020020</name>
</gene>
<evidence type="ECO:0000313" key="2">
    <source>
        <dbReference type="EMBL" id="KAF6165634.1"/>
    </source>
</evidence>
<comment type="caution">
    <text evidence="2">The sequence shown here is derived from an EMBL/GenBank/DDBJ whole genome shotgun (WGS) entry which is preliminary data.</text>
</comment>
<sequence length="156" mass="17176">MALPFSRFVSQLLTVVGYGIREDEVADPRDKVIDQKYWEKSRKYMVAESDSESEEGSKDSEGEAEPAAVGQAAASRTTVTTILAASTGLVPHDIASLYTYMESQFGQMNSQFSQINSQFQLFCEDIGWLQTCVDDLSSVVQNYSSGPPIPDPDEQS</sequence>
<dbReference type="EMBL" id="JACGCM010000832">
    <property type="protein sequence ID" value="KAF6165634.1"/>
    <property type="molecule type" value="Genomic_DNA"/>
</dbReference>
<feature type="compositionally biased region" description="Low complexity" evidence="1">
    <location>
        <begin position="65"/>
        <end position="74"/>
    </location>
</feature>
<organism evidence="2 3">
    <name type="scientific">Kingdonia uniflora</name>
    <dbReference type="NCBI Taxonomy" id="39325"/>
    <lineage>
        <taxon>Eukaryota</taxon>
        <taxon>Viridiplantae</taxon>
        <taxon>Streptophyta</taxon>
        <taxon>Embryophyta</taxon>
        <taxon>Tracheophyta</taxon>
        <taxon>Spermatophyta</taxon>
        <taxon>Magnoliopsida</taxon>
        <taxon>Ranunculales</taxon>
        <taxon>Circaeasteraceae</taxon>
        <taxon>Kingdonia</taxon>
    </lineage>
</organism>
<protein>
    <submittedName>
        <fullName evidence="2">Uncharacterized protein</fullName>
    </submittedName>
</protein>
<evidence type="ECO:0000256" key="1">
    <source>
        <dbReference type="SAM" id="MobiDB-lite"/>
    </source>
</evidence>
<reference evidence="2 3" key="1">
    <citation type="journal article" date="2020" name="IScience">
        <title>Genome Sequencing of the Endangered Kingdonia uniflora (Circaeasteraceae, Ranunculales) Reveals Potential Mechanisms of Evolutionary Specialization.</title>
        <authorList>
            <person name="Sun Y."/>
            <person name="Deng T."/>
            <person name="Zhang A."/>
            <person name="Moore M.J."/>
            <person name="Landis J.B."/>
            <person name="Lin N."/>
            <person name="Zhang H."/>
            <person name="Zhang X."/>
            <person name="Huang J."/>
            <person name="Zhang X."/>
            <person name="Sun H."/>
            <person name="Wang H."/>
        </authorList>
    </citation>
    <scope>NUCLEOTIDE SEQUENCE [LARGE SCALE GENOMIC DNA]</scope>
    <source>
        <strain evidence="2">TB1705</strain>
        <tissue evidence="2">Leaf</tissue>
    </source>
</reference>
<dbReference type="Proteomes" id="UP000541444">
    <property type="component" value="Unassembled WGS sequence"/>
</dbReference>
<evidence type="ECO:0000313" key="3">
    <source>
        <dbReference type="Proteomes" id="UP000541444"/>
    </source>
</evidence>